<dbReference type="OrthoDB" id="581239at2"/>
<feature type="signal peptide" evidence="3">
    <location>
        <begin position="1"/>
        <end position="25"/>
    </location>
</feature>
<evidence type="ECO:0000256" key="3">
    <source>
        <dbReference type="SAM" id="SignalP"/>
    </source>
</evidence>
<dbReference type="Pfam" id="PF09362">
    <property type="entry name" value="DUF1996"/>
    <property type="match status" value="1"/>
</dbReference>
<dbReference type="SUPFAM" id="SSF49785">
    <property type="entry name" value="Galactose-binding domain-like"/>
    <property type="match status" value="1"/>
</dbReference>
<dbReference type="KEGG" id="daur:Daura_48880"/>
<dbReference type="CDD" id="cd04084">
    <property type="entry name" value="CBM6_xylanase-like"/>
    <property type="match status" value="1"/>
</dbReference>
<dbReference type="EMBL" id="CP073767">
    <property type="protein sequence ID" value="UWZ54292.1"/>
    <property type="molecule type" value="Genomic_DNA"/>
</dbReference>
<dbReference type="Gene3D" id="2.60.120.260">
    <property type="entry name" value="Galactose-binding domain-like"/>
    <property type="match status" value="1"/>
</dbReference>
<protein>
    <submittedName>
        <fullName evidence="5">DUF1996 domain-containing protein</fullName>
    </submittedName>
</protein>
<feature type="compositionally biased region" description="Polar residues" evidence="2">
    <location>
        <begin position="51"/>
        <end position="62"/>
    </location>
</feature>
<dbReference type="SMART" id="SM00606">
    <property type="entry name" value="CBD_IV"/>
    <property type="match status" value="1"/>
</dbReference>
<evidence type="ECO:0000259" key="4">
    <source>
        <dbReference type="PROSITE" id="PS51175"/>
    </source>
</evidence>
<keyword evidence="1 3" id="KW-0732">Signal</keyword>
<organism evidence="5 6">
    <name type="scientific">Dactylosporangium aurantiacum</name>
    <dbReference type="NCBI Taxonomy" id="35754"/>
    <lineage>
        <taxon>Bacteria</taxon>
        <taxon>Bacillati</taxon>
        <taxon>Actinomycetota</taxon>
        <taxon>Actinomycetes</taxon>
        <taxon>Micromonosporales</taxon>
        <taxon>Micromonosporaceae</taxon>
        <taxon>Dactylosporangium</taxon>
    </lineage>
</organism>
<evidence type="ECO:0000256" key="1">
    <source>
        <dbReference type="ARBA" id="ARBA00022729"/>
    </source>
</evidence>
<evidence type="ECO:0000313" key="5">
    <source>
        <dbReference type="EMBL" id="UWZ54292.1"/>
    </source>
</evidence>
<dbReference type="PANTHER" id="PTHR43662">
    <property type="match status" value="1"/>
</dbReference>
<sequence>MPTQRQTRRRTLLALLAVPVVGAVATTVIVTTTAGAEQSDTTGLVQAEAWSAQSGARTENTGDTGGGKNVGWLADGDWMRYDGVDLGGTGSLTAGVRVAAASRAGGTVELRAGTQTGELIASYPVGYTGGWQAWTTKTAVSATALTGRQTVFVVLRSDQAGDFVNVNWLQFTRTPTATVPGSPTGAGTGGATGGATKPPTSTPPAPQTGWPAVDPAKQAADTAAFFARKPKPVTNNPVKVPEFNAQCTVSHHNNDDPIVFPGLAGAAHNHTFFGNRTTDANSTAESLFAGNTTCNPTGDHSAYWIPTLYQNGKVVDPKGAVTVYYGSRLKDPSRTQPFPLGLRMIAGDAKTQTDTPDKQGNHFWCAGIGGATGRTPDGEYPVCAPTAELVRQITFPDCWDGVHLDSPDHKSHMANGDYTGACPKTHPVPIPSVSFVIAYPLNTNTTGITLSSGNGYSMHADFFNAWEPEELARRVRDCLDQGYKCNSAGNF</sequence>
<dbReference type="PROSITE" id="PS51175">
    <property type="entry name" value="CBM6"/>
    <property type="match status" value="1"/>
</dbReference>
<proteinExistence type="predicted"/>
<feature type="region of interest" description="Disordered" evidence="2">
    <location>
        <begin position="177"/>
        <end position="215"/>
    </location>
</feature>
<evidence type="ECO:0000256" key="2">
    <source>
        <dbReference type="SAM" id="MobiDB-lite"/>
    </source>
</evidence>
<feature type="chain" id="PRO_5040297059" evidence="3">
    <location>
        <begin position="26"/>
        <end position="491"/>
    </location>
</feature>
<dbReference type="InterPro" id="IPR005084">
    <property type="entry name" value="CBM6"/>
</dbReference>
<accession>A0A9Q9II07</accession>
<dbReference type="RefSeq" id="WP_033367190.1">
    <property type="nucleotide sequence ID" value="NZ_CP073767.1"/>
</dbReference>
<gene>
    <name evidence="5" type="ORF">Daura_48880</name>
</gene>
<name>A0A9Q9II07_9ACTN</name>
<dbReference type="GO" id="GO:0030246">
    <property type="term" value="F:carbohydrate binding"/>
    <property type="evidence" value="ECO:0007669"/>
    <property type="project" value="InterPro"/>
</dbReference>
<dbReference type="InterPro" id="IPR006584">
    <property type="entry name" value="Cellulose-bd_IV"/>
</dbReference>
<reference evidence="5" key="1">
    <citation type="submission" date="2021-04" db="EMBL/GenBank/DDBJ databases">
        <title>Dactylosporangium aurantiacum NRRL B-8018 full assembly.</title>
        <authorList>
            <person name="Hartkoorn R.C."/>
            <person name="Beaudoing E."/>
            <person name="Hot D."/>
        </authorList>
    </citation>
    <scope>NUCLEOTIDE SEQUENCE</scope>
    <source>
        <strain evidence="5">NRRL B-8018</strain>
    </source>
</reference>
<dbReference type="InterPro" id="IPR008979">
    <property type="entry name" value="Galactose-bd-like_sf"/>
</dbReference>
<dbReference type="PANTHER" id="PTHR43662:SF3">
    <property type="entry name" value="DOMAIN PROTEIN, PUTATIVE (AFU_ORTHOLOGUE AFUA_6G11970)-RELATED"/>
    <property type="match status" value="1"/>
</dbReference>
<feature type="region of interest" description="Disordered" evidence="2">
    <location>
        <begin position="50"/>
        <end position="69"/>
    </location>
</feature>
<evidence type="ECO:0000313" key="6">
    <source>
        <dbReference type="Proteomes" id="UP001058003"/>
    </source>
</evidence>
<keyword evidence="6" id="KW-1185">Reference proteome</keyword>
<dbReference type="Proteomes" id="UP001058003">
    <property type="component" value="Chromosome"/>
</dbReference>
<feature type="compositionally biased region" description="Gly residues" evidence="2">
    <location>
        <begin position="184"/>
        <end position="193"/>
    </location>
</feature>
<feature type="domain" description="CBM6" evidence="4">
    <location>
        <begin position="43"/>
        <end position="172"/>
    </location>
</feature>
<dbReference type="Pfam" id="PF03422">
    <property type="entry name" value="CBM_6"/>
    <property type="match status" value="1"/>
</dbReference>
<dbReference type="AlphaFoldDB" id="A0A9Q9II07"/>
<dbReference type="InterPro" id="IPR018535">
    <property type="entry name" value="DUF1996"/>
</dbReference>